<feature type="region of interest" description="Disordered" evidence="7">
    <location>
        <begin position="1"/>
        <end position="43"/>
    </location>
</feature>
<evidence type="ECO:0000256" key="6">
    <source>
        <dbReference type="RuleBase" id="RU000568"/>
    </source>
</evidence>
<organism evidence="8">
    <name type="scientific">Schlesneria paludicola</name>
    <dbReference type="NCBI Taxonomy" id="360056"/>
    <lineage>
        <taxon>Bacteria</taxon>
        <taxon>Pseudomonadati</taxon>
        <taxon>Planctomycetota</taxon>
        <taxon>Planctomycetia</taxon>
        <taxon>Planctomycetales</taxon>
        <taxon>Planctomycetaceae</taxon>
        <taxon>Schlesneria</taxon>
    </lineage>
</organism>
<gene>
    <name evidence="5" type="primary">rpmI</name>
    <name evidence="8" type="ORF">ENQ76_03040</name>
</gene>
<dbReference type="InterPro" id="IPR021137">
    <property type="entry name" value="Ribosomal_bL35-like"/>
</dbReference>
<dbReference type="GO" id="GO:0006412">
    <property type="term" value="P:translation"/>
    <property type="evidence" value="ECO:0007669"/>
    <property type="project" value="UniProtKB-UniRule"/>
</dbReference>
<dbReference type="EMBL" id="DSOK01000093">
    <property type="protein sequence ID" value="HEN14431.1"/>
    <property type="molecule type" value="Genomic_DNA"/>
</dbReference>
<reference evidence="8" key="1">
    <citation type="journal article" date="2020" name="mSystems">
        <title>Genome- and Community-Level Interaction Insights into Carbon Utilization and Element Cycling Functions of Hydrothermarchaeota in Hydrothermal Sediment.</title>
        <authorList>
            <person name="Zhou Z."/>
            <person name="Liu Y."/>
            <person name="Xu W."/>
            <person name="Pan J."/>
            <person name="Luo Z.H."/>
            <person name="Li M."/>
        </authorList>
    </citation>
    <scope>NUCLEOTIDE SEQUENCE [LARGE SCALE GENOMIC DNA]</scope>
    <source>
        <strain evidence="8">SpSt-339</strain>
    </source>
</reference>
<keyword evidence="3 5" id="KW-0687">Ribonucleoprotein</keyword>
<evidence type="ECO:0000313" key="8">
    <source>
        <dbReference type="EMBL" id="HEN14431.1"/>
    </source>
</evidence>
<proteinExistence type="inferred from homology"/>
<dbReference type="PRINTS" id="PR00064">
    <property type="entry name" value="RIBOSOMALL35"/>
</dbReference>
<evidence type="ECO:0000256" key="2">
    <source>
        <dbReference type="ARBA" id="ARBA00022980"/>
    </source>
</evidence>
<comment type="similarity">
    <text evidence="1 5 6">Belongs to the bacterial ribosomal protein bL35 family.</text>
</comment>
<dbReference type="PANTHER" id="PTHR33343:SF1">
    <property type="entry name" value="LARGE RIBOSOMAL SUBUNIT PROTEIN BL35M"/>
    <property type="match status" value="1"/>
</dbReference>
<evidence type="ECO:0000256" key="7">
    <source>
        <dbReference type="SAM" id="MobiDB-lite"/>
    </source>
</evidence>
<name>A0A7C2NVN3_9PLAN</name>
<dbReference type="InterPro" id="IPR037229">
    <property type="entry name" value="Ribosomal_bL35_sf"/>
</dbReference>
<evidence type="ECO:0000256" key="3">
    <source>
        <dbReference type="ARBA" id="ARBA00023274"/>
    </source>
</evidence>
<dbReference type="PANTHER" id="PTHR33343">
    <property type="entry name" value="54S RIBOSOMAL PROTEIN BL35M"/>
    <property type="match status" value="1"/>
</dbReference>
<sequence length="66" mass="7323">MPKLKTHKGMRKRFKVTASGKVKHKSVNRGHILGKKSGKRKRHLRQDHVLTGFNAKLIGEGLAPGA</sequence>
<dbReference type="NCBIfam" id="TIGR00001">
    <property type="entry name" value="rpmI_bact"/>
    <property type="match status" value="1"/>
</dbReference>
<dbReference type="Pfam" id="PF01632">
    <property type="entry name" value="Ribosomal_L35p"/>
    <property type="match status" value="1"/>
</dbReference>
<comment type="caution">
    <text evidence="8">The sequence shown here is derived from an EMBL/GenBank/DDBJ whole genome shotgun (WGS) entry which is preliminary data.</text>
</comment>
<dbReference type="GO" id="GO:0003735">
    <property type="term" value="F:structural constituent of ribosome"/>
    <property type="evidence" value="ECO:0007669"/>
    <property type="project" value="InterPro"/>
</dbReference>
<evidence type="ECO:0000256" key="1">
    <source>
        <dbReference type="ARBA" id="ARBA00006598"/>
    </source>
</evidence>
<dbReference type="SUPFAM" id="SSF143034">
    <property type="entry name" value="L35p-like"/>
    <property type="match status" value="1"/>
</dbReference>
<dbReference type="Gene3D" id="4.10.410.60">
    <property type="match status" value="1"/>
</dbReference>
<accession>A0A7C2NVN3</accession>
<dbReference type="FunFam" id="4.10.410.60:FF:000001">
    <property type="entry name" value="50S ribosomal protein L35"/>
    <property type="match status" value="1"/>
</dbReference>
<dbReference type="AlphaFoldDB" id="A0A7C2NVN3"/>
<keyword evidence="2 5" id="KW-0689">Ribosomal protein</keyword>
<protein>
    <recommendedName>
        <fullName evidence="4 5">Large ribosomal subunit protein bL35</fullName>
    </recommendedName>
</protein>
<dbReference type="HAMAP" id="MF_00514">
    <property type="entry name" value="Ribosomal_bL35"/>
    <property type="match status" value="1"/>
</dbReference>
<dbReference type="GO" id="GO:0022625">
    <property type="term" value="C:cytosolic large ribosomal subunit"/>
    <property type="evidence" value="ECO:0007669"/>
    <property type="project" value="TreeGrafter"/>
</dbReference>
<dbReference type="InterPro" id="IPR001706">
    <property type="entry name" value="Ribosomal_bL35"/>
</dbReference>
<evidence type="ECO:0000256" key="5">
    <source>
        <dbReference type="HAMAP-Rule" id="MF_00514"/>
    </source>
</evidence>
<evidence type="ECO:0000256" key="4">
    <source>
        <dbReference type="ARBA" id="ARBA00071664"/>
    </source>
</evidence>